<evidence type="ECO:0000256" key="3">
    <source>
        <dbReference type="ARBA" id="ARBA00022989"/>
    </source>
</evidence>
<accession>A0A371X4X8</accession>
<dbReference type="Pfam" id="PF02600">
    <property type="entry name" value="DsbB"/>
    <property type="match status" value="1"/>
</dbReference>
<dbReference type="Gene3D" id="1.20.1550.10">
    <property type="entry name" value="DsbB-like"/>
    <property type="match status" value="1"/>
</dbReference>
<evidence type="ECO:0000313" key="6">
    <source>
        <dbReference type="EMBL" id="RFC64259.1"/>
    </source>
</evidence>
<feature type="transmembrane region" description="Helical" evidence="5">
    <location>
        <begin position="78"/>
        <end position="100"/>
    </location>
</feature>
<keyword evidence="7" id="KW-1185">Reference proteome</keyword>
<comment type="caution">
    <text evidence="6">The sequence shown here is derived from an EMBL/GenBank/DDBJ whole genome shotgun (WGS) entry which is preliminary data.</text>
</comment>
<dbReference type="InterPro" id="IPR024199">
    <property type="entry name" value="Uncharacterised_DsbB"/>
</dbReference>
<dbReference type="PIRSF" id="PIRSF033913">
    <property type="entry name" value="S-S_format_DsbB"/>
    <property type="match status" value="1"/>
</dbReference>
<evidence type="ECO:0000256" key="2">
    <source>
        <dbReference type="ARBA" id="ARBA00022692"/>
    </source>
</evidence>
<proteinExistence type="predicted"/>
<dbReference type="AlphaFoldDB" id="A0A371X4X8"/>
<dbReference type="SUPFAM" id="SSF158442">
    <property type="entry name" value="DsbB-like"/>
    <property type="match status" value="1"/>
</dbReference>
<protein>
    <submittedName>
        <fullName evidence="6">Disulfide bond formation protein B</fullName>
    </submittedName>
</protein>
<dbReference type="GO" id="GO:0016020">
    <property type="term" value="C:membrane"/>
    <property type="evidence" value="ECO:0007669"/>
    <property type="project" value="UniProtKB-SubCell"/>
</dbReference>
<keyword evidence="2 5" id="KW-0812">Transmembrane</keyword>
<dbReference type="GO" id="GO:0006457">
    <property type="term" value="P:protein folding"/>
    <property type="evidence" value="ECO:0007669"/>
    <property type="project" value="InterPro"/>
</dbReference>
<dbReference type="InterPro" id="IPR003752">
    <property type="entry name" value="DiS_bond_form_DsbB/BdbC"/>
</dbReference>
<keyword evidence="3 5" id="KW-1133">Transmembrane helix</keyword>
<dbReference type="RefSeq" id="WP_116682675.1">
    <property type="nucleotide sequence ID" value="NZ_QURL01000003.1"/>
</dbReference>
<gene>
    <name evidence="6" type="ORF">DYI37_07930</name>
</gene>
<evidence type="ECO:0000313" key="7">
    <source>
        <dbReference type="Proteomes" id="UP000264310"/>
    </source>
</evidence>
<dbReference type="Proteomes" id="UP000264310">
    <property type="component" value="Unassembled WGS sequence"/>
</dbReference>
<evidence type="ECO:0000256" key="5">
    <source>
        <dbReference type="SAM" id="Phobius"/>
    </source>
</evidence>
<comment type="subcellular location">
    <subcellularLocation>
        <location evidence="1">Membrane</location>
        <topology evidence="1">Multi-pass membrane protein</topology>
    </subcellularLocation>
</comment>
<feature type="transmembrane region" description="Helical" evidence="5">
    <location>
        <begin position="15"/>
        <end position="41"/>
    </location>
</feature>
<dbReference type="EMBL" id="QURL01000003">
    <property type="protein sequence ID" value="RFC64259.1"/>
    <property type="molecule type" value="Genomic_DNA"/>
</dbReference>
<name>A0A371X4X8_9HYPH</name>
<dbReference type="OrthoDB" id="9808637at2"/>
<feature type="transmembrane region" description="Helical" evidence="5">
    <location>
        <begin position="53"/>
        <end position="71"/>
    </location>
</feature>
<dbReference type="InterPro" id="IPR023380">
    <property type="entry name" value="DsbB-like_sf"/>
</dbReference>
<sequence length="178" mass="18203">MITDRVRATGFRQSAAAMVLLLGTMGTVGTALLFQYVGGYIPCALCLAQRTPYYIAIPVALAAAIAAAGRASPVLVRGLLLVLGGLMLWSLYLAVFHAGVEWGFWPGPAECAGGGGADLSAGNLLATIDAVHAPSCDEAAGRFLGLSFAGWNAIASAIFASVALGAAIAKSDRHARIR</sequence>
<evidence type="ECO:0000256" key="1">
    <source>
        <dbReference type="ARBA" id="ARBA00004141"/>
    </source>
</evidence>
<keyword evidence="4 5" id="KW-0472">Membrane</keyword>
<feature type="transmembrane region" description="Helical" evidence="5">
    <location>
        <begin position="148"/>
        <end position="169"/>
    </location>
</feature>
<organism evidence="6 7">
    <name type="scientific">Fulvimarina endophytica</name>
    <dbReference type="NCBI Taxonomy" id="2293836"/>
    <lineage>
        <taxon>Bacteria</taxon>
        <taxon>Pseudomonadati</taxon>
        <taxon>Pseudomonadota</taxon>
        <taxon>Alphaproteobacteria</taxon>
        <taxon>Hyphomicrobiales</taxon>
        <taxon>Aurantimonadaceae</taxon>
        <taxon>Fulvimarina</taxon>
    </lineage>
</organism>
<dbReference type="GO" id="GO:0015035">
    <property type="term" value="F:protein-disulfide reductase activity"/>
    <property type="evidence" value="ECO:0007669"/>
    <property type="project" value="InterPro"/>
</dbReference>
<evidence type="ECO:0000256" key="4">
    <source>
        <dbReference type="ARBA" id="ARBA00023136"/>
    </source>
</evidence>
<reference evidence="6 7" key="1">
    <citation type="submission" date="2018-08" db="EMBL/GenBank/DDBJ databases">
        <title>Fulvimarina sp. 85, whole genome shotgun sequence.</title>
        <authorList>
            <person name="Tuo L."/>
        </authorList>
    </citation>
    <scope>NUCLEOTIDE SEQUENCE [LARGE SCALE GENOMIC DNA]</scope>
    <source>
        <strain evidence="6 7">85</strain>
    </source>
</reference>